<evidence type="ECO:0000259" key="2">
    <source>
        <dbReference type="Pfam" id="PF09511"/>
    </source>
</evidence>
<dbReference type="PANTHER" id="PTHR32004:SF1">
    <property type="entry name" value="TRNA LIGASE"/>
    <property type="match status" value="1"/>
</dbReference>
<reference evidence="4 5" key="1">
    <citation type="journal article" date="2014" name="Genome Announc.">
        <title>Draft genome sequences of eight enterohepatic helicobacter species isolated from both laboratory and wild rodents.</title>
        <authorList>
            <person name="Sheh A."/>
            <person name="Shen Z."/>
            <person name="Fox J.G."/>
        </authorList>
    </citation>
    <scope>NUCLEOTIDE SEQUENCE [LARGE SCALE GENOMIC DNA]</scope>
    <source>
        <strain evidence="4 5">MIT 98-6810</strain>
    </source>
</reference>
<dbReference type="Pfam" id="PF00149">
    <property type="entry name" value="Metallophos"/>
    <property type="match status" value="1"/>
</dbReference>
<name>A0A099UCQ5_9HELI</name>
<feature type="domain" description="T4 RNA ligase 1-like N-terminal" evidence="2">
    <location>
        <begin position="533"/>
        <end position="761"/>
    </location>
</feature>
<feature type="domain" description="Calcineurin-like phosphoesterase" evidence="1">
    <location>
        <begin position="204"/>
        <end position="358"/>
    </location>
</feature>
<evidence type="ECO:0000313" key="6">
    <source>
        <dbReference type="Proteomes" id="UP000064525"/>
    </source>
</evidence>
<gene>
    <name evidence="3" type="ORF">BN2458_PEG1149</name>
    <name evidence="4" type="ORF">LS75_005125</name>
</gene>
<organism evidence="3 6">
    <name type="scientific">Helicobacter typhlonius</name>
    <dbReference type="NCBI Taxonomy" id="76936"/>
    <lineage>
        <taxon>Bacteria</taxon>
        <taxon>Pseudomonadati</taxon>
        <taxon>Campylobacterota</taxon>
        <taxon>Epsilonproteobacteria</taxon>
        <taxon>Campylobacterales</taxon>
        <taxon>Helicobacteraceae</taxon>
        <taxon>Helicobacter</taxon>
    </lineage>
</organism>
<dbReference type="PRINTS" id="PR00114">
    <property type="entry name" value="STPHPHTASE"/>
</dbReference>
<evidence type="ECO:0000259" key="1">
    <source>
        <dbReference type="Pfam" id="PF00149"/>
    </source>
</evidence>
<evidence type="ECO:0000313" key="4">
    <source>
        <dbReference type="EMBL" id="TLD78688.1"/>
    </source>
</evidence>
<reference evidence="6" key="2">
    <citation type="submission" date="2015-11" db="EMBL/GenBank/DDBJ databases">
        <authorList>
            <person name="Anvar S.Y."/>
        </authorList>
    </citation>
    <scope>NUCLEOTIDE SEQUENCE [LARGE SCALE GENOMIC DNA]</scope>
</reference>
<dbReference type="InterPro" id="IPR004843">
    <property type="entry name" value="Calcineurin-like_PHP"/>
</dbReference>
<accession>A0A099UCQ5</accession>
<evidence type="ECO:0000313" key="5">
    <source>
        <dbReference type="Proteomes" id="UP000029925"/>
    </source>
</evidence>
<dbReference type="Pfam" id="PF09511">
    <property type="entry name" value="RNA_lig_T4_1"/>
    <property type="match status" value="1"/>
</dbReference>
<reference evidence="3" key="3">
    <citation type="submission" date="2015-11" db="EMBL/GenBank/DDBJ databases">
        <authorList>
            <person name="Zhang Y."/>
            <person name="Guo Z."/>
        </authorList>
    </citation>
    <scope>NUCLEOTIDE SEQUENCE</scope>
    <source>
        <strain evidence="3">1</strain>
    </source>
</reference>
<dbReference type="InterPro" id="IPR019039">
    <property type="entry name" value="T4-Rnl1-like_N"/>
</dbReference>
<dbReference type="EC" id="3.1.3.16" evidence="3"/>
<dbReference type="RefSeq" id="WP_034343718.1">
    <property type="nucleotide sequence ID" value="NZ_CAOMJD010000015.1"/>
</dbReference>
<dbReference type="PANTHER" id="PTHR32004">
    <property type="entry name" value="TRNA LIGASE"/>
    <property type="match status" value="1"/>
</dbReference>
<keyword evidence="5" id="KW-1185">Reference proteome</keyword>
<dbReference type="SUPFAM" id="SSF56300">
    <property type="entry name" value="Metallo-dependent phosphatases"/>
    <property type="match status" value="1"/>
</dbReference>
<dbReference type="AlphaFoldDB" id="A0A099UCQ5"/>
<dbReference type="Gene3D" id="3.60.21.10">
    <property type="match status" value="1"/>
</dbReference>
<dbReference type="OrthoDB" id="9807890at2"/>
<protein>
    <submittedName>
        <fullName evidence="3">Putative serine/threonine protein phosphatase</fullName>
        <ecNumber evidence="3">3.1.3.16</ecNumber>
    </submittedName>
</protein>
<dbReference type="Gene3D" id="3.40.50.300">
    <property type="entry name" value="P-loop containing nucleotide triphosphate hydrolases"/>
    <property type="match status" value="1"/>
</dbReference>
<dbReference type="EMBL" id="JRPF02000004">
    <property type="protein sequence ID" value="TLD78688.1"/>
    <property type="molecule type" value="Genomic_DNA"/>
</dbReference>
<dbReference type="GeneID" id="78151359"/>
<proteinExistence type="predicted"/>
<dbReference type="GO" id="GO:0006388">
    <property type="term" value="P:tRNA splicing, via endonucleolytic cleavage and ligation"/>
    <property type="evidence" value="ECO:0007669"/>
    <property type="project" value="TreeGrafter"/>
</dbReference>
<dbReference type="KEGG" id="hty:BN2458_PEG1149"/>
<dbReference type="Proteomes" id="UP000064525">
    <property type="component" value="Chromosome I"/>
</dbReference>
<evidence type="ECO:0000313" key="3">
    <source>
        <dbReference type="EMBL" id="CUU40034.1"/>
    </source>
</evidence>
<dbReference type="Proteomes" id="UP000029925">
    <property type="component" value="Unassembled WGS sequence"/>
</dbReference>
<dbReference type="InterPro" id="IPR029052">
    <property type="entry name" value="Metallo-depent_PP-like"/>
</dbReference>
<dbReference type="InterPro" id="IPR006186">
    <property type="entry name" value="Ser/Thr-sp_prot-phosphatase"/>
</dbReference>
<dbReference type="SUPFAM" id="SSF52540">
    <property type="entry name" value="P-loop containing nucleoside triphosphate hydrolases"/>
    <property type="match status" value="1"/>
</dbReference>
<sequence length="840" mass="96276">MRILVLMRGIPASGKSTWIANMGLSEYTLSADSLRLMASSPVLLPKSKNAIDLESTEFAKSQTLDSLALIGINQQNDKQVWKLLFTLLEMRLKQGDFTIIDATHTSIKALRAYETLANAYRYRLIVVDFSHIPLEVALQRNAYRGYKSVPVDILESMYKTLQDSLTLPSRYLVLKADEIAPLQDKTCQSMLHFNPINLNTYTQIHHIGDIHGCFETFLNYLIYTHSSPYSLQDALHILEQSQFAPQICASFLNPQNYYIFLGDYIDRGVQNAQVVRFLLGIMDLPNVCLLEGNHERWLYKWGKEELGANEFSTFTLKNLEQGGISSKDTHRLYSKLRQCAYYTFDEKIILCTHGGLPTLPNNLLLVATKQLIYGSGGYEDMQECAKSFALSTASNTYQVFGHRNREKHPMRVYERNFALEGGVEFGGALRIAVLTKTPLPYRYATKAQNSKLMAQSPLMGVIRHTDNFTQIYMQNKHGSQELNALHQSRSIFALLQKLRASVLIKEREFGELSSFNFTKEAFFSKQWNSLTCKARGLFIDTYNFRICARSYDKFFNYKEREETCDEALKEKLTYPLNVFVKENGFLGIVSAKNANDSLKLESKLFITSKSDPTSPFAHIMRNLIAESLRKTAQDSIQEVESELYEELKTRNLSLIFEVIHPQNDPHIIAYEKPQVILLDAIYNTPDYAKLPFAELCALGNKFGFICKEHKITLHCWEEVSEFLHCENALESNSLFAQGKRKNGFIEGYVLEDSAGFMFKYKGAYYRAWKDLREIVEQCARTRALPKSKGKKWQGDSAYYELEEKFIQWLCQYIEQNGFESLESNSLIALREAFLRSLAGF</sequence>
<dbReference type="GO" id="GO:0003972">
    <property type="term" value="F:RNA ligase (ATP) activity"/>
    <property type="evidence" value="ECO:0007669"/>
    <property type="project" value="TreeGrafter"/>
</dbReference>
<dbReference type="Pfam" id="PF13671">
    <property type="entry name" value="AAA_33"/>
    <property type="match status" value="1"/>
</dbReference>
<dbReference type="GO" id="GO:0004722">
    <property type="term" value="F:protein serine/threonine phosphatase activity"/>
    <property type="evidence" value="ECO:0007669"/>
    <property type="project" value="UniProtKB-EC"/>
</dbReference>
<dbReference type="InterPro" id="IPR027417">
    <property type="entry name" value="P-loop_NTPase"/>
</dbReference>
<dbReference type="STRING" id="76936.BN2458_PEG1149"/>
<dbReference type="EMBL" id="LN907858">
    <property type="protein sequence ID" value="CUU40034.1"/>
    <property type="molecule type" value="Genomic_DNA"/>
</dbReference>
<dbReference type="PATRIC" id="fig|76936.10.peg.1121"/>
<keyword evidence="3" id="KW-0378">Hydrolase</keyword>